<dbReference type="RefSeq" id="WP_380544253.1">
    <property type="nucleotide sequence ID" value="NZ_JBHFAB010000037.1"/>
</dbReference>
<dbReference type="Proteomes" id="UP001592531">
    <property type="component" value="Unassembled WGS sequence"/>
</dbReference>
<sequence length="583" mass="63548">MTRVEWTRLSGDDVEEVVAIMVSRRHPQAVRIRPSRGDGGIDLLVPQPDGSHHVLQVKRFAQNLKANEKRQISKSLKRLGTYMGQTGLRVSRWDLVTPLDPTNENRTWLAGLSAPNSVRVDWKGLAFVDGLAAQYPEVIDYYLRDGKERLQAAMADLTALLRLQSGRGQADGPLDVTDAATALEALSNQLNAIDPHYSYDLHVTGQALDLSAAAGPQPVMVWSSQGEGPVVTVVVWARFADAPRVRPITFQLNVRVPVGSDDAQALKRFQDFGTELTLTGSSYELSADLPAALAPPSATPDSLLRITTNPVPSPHPQDVRLLLTGPDHQGLAACVVTLDAVTRGITGTAGILHGREVHGCFTADLRLDTTAKSMNLTVSWRDLAGMRLEDIRDGVAFLAHLHRPNLLWFDDAHGADRRHNPQPVPHDADPSNEFLLDIVEALLMIQKAARRTIRMPQLANRSFEELTPWLEAAALLRGETVEGTWTRFSTVQSADAPTQLTADTPFAMIVHEPLAVTVGGQQLPLGYRQIHLPGVQVKDASLQDDGHHLLLEPYGSPTASIRWVETLPAGTNTPPAAGPDRPV</sequence>
<dbReference type="EMBL" id="JBHFAB010000037">
    <property type="protein sequence ID" value="MFC1421300.1"/>
    <property type="molecule type" value="Genomic_DNA"/>
</dbReference>
<comment type="caution">
    <text evidence="1">The sequence shown here is derived from an EMBL/GenBank/DDBJ whole genome shotgun (WGS) entry which is preliminary data.</text>
</comment>
<protein>
    <recommendedName>
        <fullName evidence="3">Restriction endonuclease type IV Mrr domain-containing protein</fullName>
    </recommendedName>
</protein>
<proteinExistence type="predicted"/>
<gene>
    <name evidence="1" type="ORF">ACEZDE_32355</name>
</gene>
<accession>A0ABV6W5N0</accession>
<organism evidence="1 2">
    <name type="scientific">Streptacidiphilus cavernicola</name>
    <dbReference type="NCBI Taxonomy" id="3342716"/>
    <lineage>
        <taxon>Bacteria</taxon>
        <taxon>Bacillati</taxon>
        <taxon>Actinomycetota</taxon>
        <taxon>Actinomycetes</taxon>
        <taxon>Kitasatosporales</taxon>
        <taxon>Streptomycetaceae</taxon>
        <taxon>Streptacidiphilus</taxon>
    </lineage>
</organism>
<evidence type="ECO:0000313" key="2">
    <source>
        <dbReference type="Proteomes" id="UP001592531"/>
    </source>
</evidence>
<evidence type="ECO:0000313" key="1">
    <source>
        <dbReference type="EMBL" id="MFC1421300.1"/>
    </source>
</evidence>
<keyword evidence="2" id="KW-1185">Reference proteome</keyword>
<evidence type="ECO:0008006" key="3">
    <source>
        <dbReference type="Google" id="ProtNLM"/>
    </source>
</evidence>
<name>A0ABV6W5N0_9ACTN</name>
<reference evidence="1 2" key="1">
    <citation type="submission" date="2024-09" db="EMBL/GenBank/DDBJ databases">
        <authorList>
            <person name="Lee S.D."/>
        </authorList>
    </citation>
    <scope>NUCLEOTIDE SEQUENCE [LARGE SCALE GENOMIC DNA]</scope>
    <source>
        <strain evidence="1 2">N8-3</strain>
    </source>
</reference>